<protein>
    <submittedName>
        <fullName evidence="1">Uncharacterized protein</fullName>
    </submittedName>
</protein>
<gene>
    <name evidence="1" type="ORF">CHH28_04710</name>
</gene>
<proteinExistence type="predicted"/>
<evidence type="ECO:0000313" key="1">
    <source>
        <dbReference type="EMBL" id="ASP38023.1"/>
    </source>
</evidence>
<dbReference type="AlphaFoldDB" id="A0A222FIH7"/>
<dbReference type="OrthoDB" id="4119964at2"/>
<dbReference type="KEGG" id="bsan:CHH28_04710"/>
<dbReference type="Proteomes" id="UP000202440">
    <property type="component" value="Chromosome"/>
</dbReference>
<organism evidence="1 2">
    <name type="scientific">Bacterioplanes sanyensis</name>
    <dbReference type="NCBI Taxonomy" id="1249553"/>
    <lineage>
        <taxon>Bacteria</taxon>
        <taxon>Pseudomonadati</taxon>
        <taxon>Pseudomonadota</taxon>
        <taxon>Gammaproteobacteria</taxon>
        <taxon>Oceanospirillales</taxon>
        <taxon>Oceanospirillaceae</taxon>
        <taxon>Bacterioplanes</taxon>
    </lineage>
</organism>
<accession>A0A222FIH7</accession>
<name>A0A222FIH7_9GAMM</name>
<evidence type="ECO:0000313" key="2">
    <source>
        <dbReference type="Proteomes" id="UP000202440"/>
    </source>
</evidence>
<reference evidence="1 2" key="1">
    <citation type="submission" date="2017-07" db="EMBL/GenBank/DDBJ databases">
        <title>Annotated genome sequence of Bacterioplanes sanyensis isolated from Red Sea.</title>
        <authorList>
            <person name="Rehman Z.U."/>
        </authorList>
    </citation>
    <scope>NUCLEOTIDE SEQUENCE [LARGE SCALE GENOMIC DNA]</scope>
    <source>
        <strain evidence="1 2">NV9</strain>
    </source>
</reference>
<keyword evidence="2" id="KW-1185">Reference proteome</keyword>
<dbReference type="RefSeq" id="WP_094059222.1">
    <property type="nucleotide sequence ID" value="NZ_CP022530.1"/>
</dbReference>
<dbReference type="EMBL" id="CP022530">
    <property type="protein sequence ID" value="ASP38023.1"/>
    <property type="molecule type" value="Genomic_DNA"/>
</dbReference>
<sequence>MMAVDGDLPATTQAARWRYLACGEELIFLLKRGVIAVPEARSWSLAWHQQQATEDAAAVSEDDFQSYLQRAYENLPPSVASLLTLEQFQAQAESKRAEIESQLAQQRQVKTAQQLGQLEDWLMQRFFCRADNALAWMQHPAGLQAVWLALDPAAWPQAELQPVVYQTQATRLYPPTLLVDPPEYQTLGEYRLLLNRHQQDKCVTVAGVDNALVRIPPKAIRALVLGSDVTEAAKQTLLDFWRSDFRYQRTPVQQMQWRAGFTQPSFVAVAR</sequence>